<keyword evidence="4" id="KW-0539">Nucleus</keyword>
<dbReference type="SMART" id="SM00320">
    <property type="entry name" value="WD40"/>
    <property type="match status" value="9"/>
</dbReference>
<dbReference type="Pfam" id="PF00400">
    <property type="entry name" value="WD40"/>
    <property type="match status" value="2"/>
</dbReference>
<evidence type="ECO:0000313" key="7">
    <source>
        <dbReference type="EMBL" id="RMX39070.1"/>
    </source>
</evidence>
<comment type="subcellular location">
    <subcellularLocation>
        <location evidence="1">Nucleus</location>
    </subcellularLocation>
</comment>
<dbReference type="PROSITE" id="PS50082">
    <property type="entry name" value="WD_REPEATS_2"/>
    <property type="match status" value="1"/>
</dbReference>
<dbReference type="PANTHER" id="PTHR19848:SF0">
    <property type="entry name" value="NOTCHLESS PROTEIN HOMOLOG 1"/>
    <property type="match status" value="1"/>
</dbReference>
<evidence type="ECO:0000313" key="8">
    <source>
        <dbReference type="Proteomes" id="UP000275408"/>
    </source>
</evidence>
<dbReference type="Proteomes" id="UP000275408">
    <property type="component" value="Unassembled WGS sequence"/>
</dbReference>
<evidence type="ECO:0000256" key="2">
    <source>
        <dbReference type="ARBA" id="ARBA00022574"/>
    </source>
</evidence>
<accession>A0A3M6TCI0</accession>
<dbReference type="InterPro" id="IPR036322">
    <property type="entry name" value="WD40_repeat_dom_sf"/>
</dbReference>
<dbReference type="OrthoDB" id="2096344at2759"/>
<protein>
    <submittedName>
        <fullName evidence="7">Uncharacterized protein</fullName>
    </submittedName>
</protein>
<dbReference type="EMBL" id="RCHS01003878">
    <property type="protein sequence ID" value="RMX39070.1"/>
    <property type="molecule type" value="Genomic_DNA"/>
</dbReference>
<dbReference type="GO" id="GO:0005730">
    <property type="term" value="C:nucleolus"/>
    <property type="evidence" value="ECO:0007669"/>
    <property type="project" value="TreeGrafter"/>
</dbReference>
<dbReference type="Gene3D" id="2.130.10.10">
    <property type="entry name" value="YVTN repeat-like/Quinoprotein amine dehydrogenase"/>
    <property type="match status" value="3"/>
</dbReference>
<keyword evidence="3" id="KW-0677">Repeat</keyword>
<evidence type="ECO:0000256" key="6">
    <source>
        <dbReference type="SAM" id="MobiDB-lite"/>
    </source>
</evidence>
<organism evidence="7 8">
    <name type="scientific">Pocillopora damicornis</name>
    <name type="common">Cauliflower coral</name>
    <name type="synonym">Millepora damicornis</name>
    <dbReference type="NCBI Taxonomy" id="46731"/>
    <lineage>
        <taxon>Eukaryota</taxon>
        <taxon>Metazoa</taxon>
        <taxon>Cnidaria</taxon>
        <taxon>Anthozoa</taxon>
        <taxon>Hexacorallia</taxon>
        <taxon>Scleractinia</taxon>
        <taxon>Astrocoeniina</taxon>
        <taxon>Pocilloporidae</taxon>
        <taxon>Pocillopora</taxon>
    </lineage>
</organism>
<name>A0A3M6TCI0_POCDA</name>
<dbReference type="PROSITE" id="PS00678">
    <property type="entry name" value="WD_REPEATS_1"/>
    <property type="match status" value="1"/>
</dbReference>
<comment type="caution">
    <text evidence="7">The sequence shown here is derived from an EMBL/GenBank/DDBJ whole genome shotgun (WGS) entry which is preliminary data.</text>
</comment>
<dbReference type="AlphaFoldDB" id="A0A3M6TCI0"/>
<dbReference type="InterPro" id="IPR001680">
    <property type="entry name" value="WD40_rpt"/>
</dbReference>
<reference evidence="7 8" key="1">
    <citation type="journal article" date="2018" name="Sci. Rep.">
        <title>Comparative analysis of the Pocillopora damicornis genome highlights role of immune system in coral evolution.</title>
        <authorList>
            <person name="Cunning R."/>
            <person name="Bay R.A."/>
            <person name="Gillette P."/>
            <person name="Baker A.C."/>
            <person name="Traylor-Knowles N."/>
        </authorList>
    </citation>
    <scope>NUCLEOTIDE SEQUENCE [LARGE SCALE GENOMIC DNA]</scope>
    <source>
        <strain evidence="7">RSMAS</strain>
        <tissue evidence="7">Whole animal</tissue>
    </source>
</reference>
<evidence type="ECO:0000256" key="5">
    <source>
        <dbReference type="PROSITE-ProRule" id="PRU00221"/>
    </source>
</evidence>
<dbReference type="GO" id="GO:0000027">
    <property type="term" value="P:ribosomal large subunit assembly"/>
    <property type="evidence" value="ECO:0007669"/>
    <property type="project" value="TreeGrafter"/>
</dbReference>
<gene>
    <name evidence="7" type="ORF">pdam_00017528</name>
</gene>
<evidence type="ECO:0000256" key="3">
    <source>
        <dbReference type="ARBA" id="ARBA00022737"/>
    </source>
</evidence>
<keyword evidence="2 5" id="KW-0853">WD repeat</keyword>
<evidence type="ECO:0000256" key="1">
    <source>
        <dbReference type="ARBA" id="ARBA00004123"/>
    </source>
</evidence>
<feature type="region of interest" description="Disordered" evidence="6">
    <location>
        <begin position="174"/>
        <end position="197"/>
    </location>
</feature>
<dbReference type="InterPro" id="IPR015943">
    <property type="entry name" value="WD40/YVTN_repeat-like_dom_sf"/>
</dbReference>
<feature type="repeat" description="WD" evidence="5">
    <location>
        <begin position="533"/>
        <end position="567"/>
    </location>
</feature>
<dbReference type="PANTHER" id="PTHR19848">
    <property type="entry name" value="WD40 REPEAT PROTEIN"/>
    <property type="match status" value="1"/>
</dbReference>
<keyword evidence="8" id="KW-1185">Reference proteome</keyword>
<proteinExistence type="predicted"/>
<evidence type="ECO:0000256" key="4">
    <source>
        <dbReference type="ARBA" id="ARBA00023242"/>
    </source>
</evidence>
<dbReference type="InterPro" id="IPR019775">
    <property type="entry name" value="WD40_repeat_CS"/>
</dbReference>
<dbReference type="SUPFAM" id="SSF50978">
    <property type="entry name" value="WD40 repeat-like"/>
    <property type="match status" value="2"/>
</dbReference>
<sequence>MEIPSSSSEVMCTDIKERLGFQVDFSWGVGSFRQCAGFPARFLDPQDQNCYFTPLGSLVVCWDVTTRQRKYSFQAHSDLITVMLYNSHLNATLTACYSGEIKLWSPNWELLLSCNATIGDVHFADWSTNGKRIVLCGDSILSDSVVIVFDLVKQHEKWEIQERWTVSPKTHKLGTQSSCSSFQEKKGSGDLTETPESFINEGEPSSTYVEQKDFYDMAIFASQNNVIALLQRHHNHFSEAHLFSETGIFLKSQALDPLGDSKASLMCLSPCHNGIVAVGFQGGIFLLLHEADLSIASFLQATGSAQVALWHENYLLAVSYLSGIFSWWTTGGELVHEIKGGPTNSIIHLNWAVPGRALWVGGIMSLHHLSLEYNNPGDQFPHFLKQDHDLKFLEVTGCGVAMNEKNLVLAGDFTGNIYIWQKGKTDPIFKTKHESSIRCLTWNNDYAFIGCLDGDLLRWLPNGDVPPCTALTCLGGILTMAWSHDCTSLAIGLDSGHLCLYMFQPINSSQPEELLNFRAHFSEREGQQVAAEIWSLCWSPCSSMIATASEDQTACVWNSSNGKLFSIQQIREVKLLISASSYYSLFKAFIYFLKNLHSFGVKIKTLTGHTTAVTSIDWKEMANGQLLLATCADDRTVHLRDGVNFEMKHVFGTKDIPGWYTLTYLSLNPTKHWCLCSTQNGRLVLWDCLSGERLACRKMHAGSIEGLVWNNDYSLCATVSSDCVVNTFSVDEIQSKL</sequence>